<dbReference type="GO" id="GO:0032154">
    <property type="term" value="C:cleavage furrow"/>
    <property type="evidence" value="ECO:0007669"/>
    <property type="project" value="TreeGrafter"/>
</dbReference>
<feature type="compositionally biased region" description="Basic residues" evidence="11">
    <location>
        <begin position="243"/>
        <end position="252"/>
    </location>
</feature>
<dbReference type="Gene3D" id="3.30.60.20">
    <property type="match status" value="1"/>
</dbReference>
<evidence type="ECO:0000256" key="1">
    <source>
        <dbReference type="ARBA" id="ARBA00008945"/>
    </source>
</evidence>
<dbReference type="SUPFAM" id="SSF57889">
    <property type="entry name" value="Cysteine-rich domain"/>
    <property type="match status" value="1"/>
</dbReference>
<feature type="compositionally biased region" description="Acidic residues" evidence="11">
    <location>
        <begin position="639"/>
        <end position="648"/>
    </location>
</feature>
<dbReference type="EMBL" id="WIXE01006052">
    <property type="protein sequence ID" value="KAK5981653.1"/>
    <property type="molecule type" value="Genomic_DNA"/>
</dbReference>
<dbReference type="AlphaFoldDB" id="A0AAN8GBY7"/>
<feature type="compositionally biased region" description="Basic residues" evidence="11">
    <location>
        <begin position="1"/>
        <end position="12"/>
    </location>
</feature>
<protein>
    <recommendedName>
        <fullName evidence="6">Small ribosomal subunit protein uS5</fullName>
    </recommendedName>
    <alternativeName>
        <fullName evidence="7">40S ribosomal protein S2</fullName>
    </alternativeName>
</protein>
<keyword evidence="12" id="KW-0472">Membrane</keyword>
<feature type="region of interest" description="Disordered" evidence="11">
    <location>
        <begin position="1115"/>
        <end position="1149"/>
    </location>
</feature>
<dbReference type="InterPro" id="IPR008936">
    <property type="entry name" value="Rho_GTPase_activation_prot"/>
</dbReference>
<name>A0AAN8GBY7_TRICO</name>
<dbReference type="PROSITE" id="PS50238">
    <property type="entry name" value="RHOGAP"/>
    <property type="match status" value="1"/>
</dbReference>
<comment type="caution">
    <text evidence="17">The sequence shown here is derived from an EMBL/GenBank/DDBJ whole genome shotgun (WGS) entry which is preliminary data.</text>
</comment>
<evidence type="ECO:0000259" key="13">
    <source>
        <dbReference type="PROSITE" id="PS50081"/>
    </source>
</evidence>
<dbReference type="SUPFAM" id="SSF54211">
    <property type="entry name" value="Ribosomal protein S5 domain 2-like"/>
    <property type="match status" value="1"/>
</dbReference>
<accession>A0AAN8GBY7</accession>
<dbReference type="GO" id="GO:0003723">
    <property type="term" value="F:RNA binding"/>
    <property type="evidence" value="ECO:0007669"/>
    <property type="project" value="InterPro"/>
</dbReference>
<dbReference type="PROSITE" id="PS00479">
    <property type="entry name" value="ZF_DAG_PE_1"/>
    <property type="match status" value="1"/>
</dbReference>
<evidence type="ECO:0000256" key="2">
    <source>
        <dbReference type="ARBA" id="ARBA00022723"/>
    </source>
</evidence>
<dbReference type="PANTHER" id="PTHR46199:SF3">
    <property type="entry name" value="RAC GTPASE-ACTIVATING PROTEIN 1"/>
    <property type="match status" value="1"/>
</dbReference>
<dbReference type="InterPro" id="IPR000198">
    <property type="entry name" value="RhoGAP_dom"/>
</dbReference>
<dbReference type="GO" id="GO:0030496">
    <property type="term" value="C:midbody"/>
    <property type="evidence" value="ECO:0007669"/>
    <property type="project" value="TreeGrafter"/>
</dbReference>
<dbReference type="SMART" id="SM00324">
    <property type="entry name" value="RhoGAP"/>
    <property type="match status" value="1"/>
</dbReference>
<evidence type="ECO:0000313" key="18">
    <source>
        <dbReference type="Proteomes" id="UP001331761"/>
    </source>
</evidence>
<feature type="region of interest" description="Disordered" evidence="11">
    <location>
        <begin position="628"/>
        <end position="758"/>
    </location>
</feature>
<evidence type="ECO:0000313" key="17">
    <source>
        <dbReference type="EMBL" id="KAK5981653.1"/>
    </source>
</evidence>
<feature type="compositionally biased region" description="Basic residues" evidence="11">
    <location>
        <begin position="669"/>
        <end position="684"/>
    </location>
</feature>
<dbReference type="GO" id="GO:0006412">
    <property type="term" value="P:translation"/>
    <property type="evidence" value="ECO:0007669"/>
    <property type="project" value="InterPro"/>
</dbReference>
<dbReference type="GO" id="GO:0005096">
    <property type="term" value="F:GTPase activator activity"/>
    <property type="evidence" value="ECO:0007669"/>
    <property type="project" value="TreeGrafter"/>
</dbReference>
<evidence type="ECO:0000256" key="7">
    <source>
        <dbReference type="ARBA" id="ARBA00035407"/>
    </source>
</evidence>
<keyword evidence="18" id="KW-1185">Reference proteome</keyword>
<proteinExistence type="inferred from homology"/>
<feature type="compositionally biased region" description="Gly residues" evidence="11">
    <location>
        <begin position="224"/>
        <end position="236"/>
    </location>
</feature>
<comment type="similarity">
    <text evidence="1 9">Belongs to the universal ribosomal protein uS5 family.</text>
</comment>
<evidence type="ECO:0000256" key="8">
    <source>
        <dbReference type="PROSITE-ProRule" id="PRU00268"/>
    </source>
</evidence>
<dbReference type="InterPro" id="IPR014721">
    <property type="entry name" value="Ribsml_uS5_D2-typ_fold_subgr"/>
</dbReference>
<organism evidence="17 18">
    <name type="scientific">Trichostrongylus colubriformis</name>
    <name type="common">Black scour worm</name>
    <dbReference type="NCBI Taxonomy" id="6319"/>
    <lineage>
        <taxon>Eukaryota</taxon>
        <taxon>Metazoa</taxon>
        <taxon>Ecdysozoa</taxon>
        <taxon>Nematoda</taxon>
        <taxon>Chromadorea</taxon>
        <taxon>Rhabditida</taxon>
        <taxon>Rhabditina</taxon>
        <taxon>Rhabditomorpha</taxon>
        <taxon>Strongyloidea</taxon>
        <taxon>Trichostrongylidae</taxon>
        <taxon>Trichostrongylus</taxon>
    </lineage>
</organism>
<feature type="compositionally biased region" description="Basic and acidic residues" evidence="11">
    <location>
        <begin position="73"/>
        <end position="89"/>
    </location>
</feature>
<dbReference type="InterPro" id="IPR002219">
    <property type="entry name" value="PKC_DAG/PE"/>
</dbReference>
<evidence type="ECO:0000259" key="14">
    <source>
        <dbReference type="PROSITE" id="PS50238"/>
    </source>
</evidence>
<dbReference type="GO" id="GO:0000281">
    <property type="term" value="P:mitotic cytokinesis"/>
    <property type="evidence" value="ECO:0007669"/>
    <property type="project" value="TreeGrafter"/>
</dbReference>
<feature type="region of interest" description="Disordered" evidence="11">
    <location>
        <begin position="72"/>
        <end position="113"/>
    </location>
</feature>
<dbReference type="SMART" id="SM00109">
    <property type="entry name" value="C1"/>
    <property type="match status" value="1"/>
</dbReference>
<dbReference type="FunFam" id="3.30.160.20:FF:000002">
    <property type="entry name" value="40S ribosomal protein S2"/>
    <property type="match status" value="1"/>
</dbReference>
<feature type="domain" description="Phorbol-ester/DAG-type" evidence="13">
    <location>
        <begin position="815"/>
        <end position="866"/>
    </location>
</feature>
<evidence type="ECO:0000256" key="6">
    <source>
        <dbReference type="ARBA" id="ARBA00035255"/>
    </source>
</evidence>
<dbReference type="FunFam" id="3.30.230.10:FF:000004">
    <property type="entry name" value="40S ribosomal protein S2"/>
    <property type="match status" value="1"/>
</dbReference>
<dbReference type="GO" id="GO:0046872">
    <property type="term" value="F:metal ion binding"/>
    <property type="evidence" value="ECO:0007669"/>
    <property type="project" value="UniProtKB-KW"/>
</dbReference>
<feature type="non-terminal residue" evidence="17">
    <location>
        <position position="1"/>
    </location>
</feature>
<dbReference type="InterPro" id="IPR005711">
    <property type="entry name" value="Ribosomal_uS5_euk/arc"/>
</dbReference>
<dbReference type="GO" id="GO:0007266">
    <property type="term" value="P:Rho protein signal transduction"/>
    <property type="evidence" value="ECO:0007669"/>
    <property type="project" value="TreeGrafter"/>
</dbReference>
<dbReference type="Proteomes" id="UP001331761">
    <property type="component" value="Unassembled WGS sequence"/>
</dbReference>
<reference evidence="17 18" key="1">
    <citation type="submission" date="2019-10" db="EMBL/GenBank/DDBJ databases">
        <title>Assembly and Annotation for the nematode Trichostrongylus colubriformis.</title>
        <authorList>
            <person name="Martin J."/>
        </authorList>
    </citation>
    <scope>NUCLEOTIDE SEQUENCE [LARGE SCALE GENOMIC DNA]</scope>
    <source>
        <strain evidence="17">G859</strain>
        <tissue evidence="17">Whole worm</tissue>
    </source>
</reference>
<sequence length="1149" mass="127482">QPALRGIKRRWAPRTTSTTQKPKNEEESNSQNDDQDGFPIWIFLLLIPLVLVLIISIACFAITKKSLNKALKKRDETQRVPPGSERERAGTTGSVIDPATGEYTDVGPDGSKRVREGGMGSIMRDPDMDPSVQPDKAEVSRMVYTNNCWRTVDKPTPDLAIPFFDNVTKTHDESNYISLTEVFSPPRTVDDEIGLPLNEPLDGQKVSFNRYRITQKMADRGRFRGGFGSAPGGRGAGGDRGRGGRGRGRGGRGGRAGRGGEKESEWVPVTKLGRLVKDGKITTLEEIYLNSLPIKEYEIIDTLCSKLTDEVLKITPVQKQTTAGQRTRFKAFVAIGDHNGHVGLGVKCSKEVATAIRGAIIAAKLAVIPVRRGYWGNKIGLPHTVPCKVTGKCASVMVRLVPAPRGTGIVSAPVPKKLLQMAGIQDCYTSATGSTATLGNFAKATYAALQRTYSYLTPDLWKEEALDKTPYQHTSRTTMDEGANTMTYSSDESRKVMQIYGALAVDREGYLSVSLKEMLTILEQMERLRVAWKAAEEKAAYQEQLNTKASAEIESLSSQLRRCNAELTEARAQIRAQLQEVHAIRADLDETVDRLKLVKELLKSDLENLPPETRKQLAFLRNPDLGRTNSKRVAKEQYMEGDTEETMDYDLSSNTLDTLDEAEEEEHARRARNHSTGLRGRRSISAHAHPAGSSKRRSSRLRDAAPTPISENDETRDSPLPPKRSKETSDEITTTTTITIDPSRQRPSQAKVTIRRSMNRSMSANDLLANQAKTPGTAPRTPFVPRTTSTLELRSQKRHAGTRSWTHGMEISTRPHNFQALSTYFKITSCDVCHGGINFAAKPAYKCHDCLQLTHVSCSSRLVLPCVPRTVILPRTPNKRGQQFYHLQEFCPSSPPMIAYPIIYCVVDLENRGLTREGLYRVPGRKDHAQSVLNELRTSRGIPKLAFQEVEVVADVIKSFLRELRDPLVPKSSREEFIRAAQTNNILALNVAVCDLPQTNRDTLSYLMLHLQKVEALKDVNKMTAENIARCMAIPIMGQTAYPRGDIHIASSDAREKERSVLQMLRMSSDYWLQFLESDSSGQGATGYGATPASAPLYEEIGRVPASAPPYESCVDQSMLGPVTKSPAPHLVRPITRRPKKFFDSPKCE</sequence>
<feature type="domain" description="S5 DRBM" evidence="15">
    <location>
        <begin position="307"/>
        <end position="370"/>
    </location>
</feature>
<dbReference type="GO" id="GO:0005634">
    <property type="term" value="C:nucleus"/>
    <property type="evidence" value="ECO:0007669"/>
    <property type="project" value="TreeGrafter"/>
</dbReference>
<dbReference type="SUPFAM" id="SSF48350">
    <property type="entry name" value="GTPase activation domain, GAP"/>
    <property type="match status" value="1"/>
</dbReference>
<dbReference type="Gene3D" id="3.30.230.10">
    <property type="match status" value="1"/>
</dbReference>
<dbReference type="InterPro" id="IPR013810">
    <property type="entry name" value="Ribosomal_uS5_N"/>
</dbReference>
<keyword evidence="3" id="KW-0862">Zinc</keyword>
<evidence type="ECO:0000256" key="9">
    <source>
        <dbReference type="RuleBase" id="RU003823"/>
    </source>
</evidence>
<feature type="domain" description="Rho-GAP" evidence="14">
    <location>
        <begin position="885"/>
        <end position="1072"/>
    </location>
</feature>
<dbReference type="PROSITE" id="PS50081">
    <property type="entry name" value="ZF_DAG_PE_2"/>
    <property type="match status" value="1"/>
</dbReference>
<dbReference type="NCBIfam" id="TIGR01020">
    <property type="entry name" value="uS5_euk_arch"/>
    <property type="match status" value="1"/>
</dbReference>
<keyword evidence="12" id="KW-1133">Transmembrane helix</keyword>
<keyword evidence="5 8" id="KW-0687">Ribonucleoprotein</keyword>
<evidence type="ECO:0000259" key="15">
    <source>
        <dbReference type="PROSITE" id="PS50881"/>
    </source>
</evidence>
<gene>
    <name evidence="16" type="ORF">GCK32_008013</name>
    <name evidence="17" type="ORF">GCK32_008111</name>
</gene>
<dbReference type="PANTHER" id="PTHR46199">
    <property type="entry name" value="RAC GTPASE-ACTIVATING PROTEIN 1"/>
    <property type="match status" value="1"/>
</dbReference>
<keyword evidence="2" id="KW-0479">Metal-binding</keyword>
<feature type="coiled-coil region" evidence="10">
    <location>
        <begin position="546"/>
        <end position="580"/>
    </location>
</feature>
<dbReference type="Gene3D" id="1.10.555.10">
    <property type="entry name" value="Rho GTPase activation protein"/>
    <property type="match status" value="1"/>
</dbReference>
<dbReference type="InterPro" id="IPR046349">
    <property type="entry name" value="C1-like_sf"/>
</dbReference>
<feature type="region of interest" description="Disordered" evidence="11">
    <location>
        <begin position="222"/>
        <end position="264"/>
    </location>
</feature>
<evidence type="ECO:0000256" key="3">
    <source>
        <dbReference type="ARBA" id="ARBA00022833"/>
    </source>
</evidence>
<feature type="region of interest" description="Disordered" evidence="11">
    <location>
        <begin position="1"/>
        <end position="33"/>
    </location>
</feature>
<dbReference type="Gene3D" id="3.30.160.20">
    <property type="match status" value="1"/>
</dbReference>
<dbReference type="GO" id="GO:0003735">
    <property type="term" value="F:structural constituent of ribosome"/>
    <property type="evidence" value="ECO:0007669"/>
    <property type="project" value="UniProtKB-UniRule"/>
</dbReference>
<evidence type="ECO:0000256" key="4">
    <source>
        <dbReference type="ARBA" id="ARBA00022980"/>
    </source>
</evidence>
<dbReference type="PROSITE" id="PS50881">
    <property type="entry name" value="S5_DSRBD"/>
    <property type="match status" value="1"/>
</dbReference>
<feature type="transmembrane region" description="Helical" evidence="12">
    <location>
        <begin position="40"/>
        <end position="63"/>
    </location>
</feature>
<evidence type="ECO:0000256" key="5">
    <source>
        <dbReference type="ARBA" id="ARBA00023274"/>
    </source>
</evidence>
<evidence type="ECO:0000256" key="11">
    <source>
        <dbReference type="SAM" id="MobiDB-lite"/>
    </source>
</evidence>
<dbReference type="CDD" id="cd20821">
    <property type="entry name" value="C1_MgcRacGAP"/>
    <property type="match status" value="1"/>
</dbReference>
<dbReference type="Pfam" id="PF00620">
    <property type="entry name" value="RhoGAP"/>
    <property type="match status" value="1"/>
</dbReference>
<evidence type="ECO:0000256" key="10">
    <source>
        <dbReference type="SAM" id="Coils"/>
    </source>
</evidence>
<dbReference type="InterPro" id="IPR018192">
    <property type="entry name" value="Ribosomal_uS5_N_CS"/>
</dbReference>
<dbReference type="InterPro" id="IPR020568">
    <property type="entry name" value="Ribosomal_Su5_D2-typ_SF"/>
</dbReference>
<dbReference type="GO" id="GO:0097149">
    <property type="term" value="C:centralspindlin complex"/>
    <property type="evidence" value="ECO:0007669"/>
    <property type="project" value="TreeGrafter"/>
</dbReference>
<dbReference type="SUPFAM" id="SSF54768">
    <property type="entry name" value="dsRNA-binding domain-like"/>
    <property type="match status" value="1"/>
</dbReference>
<dbReference type="InterPro" id="IPR005324">
    <property type="entry name" value="Ribosomal_uS5_C"/>
</dbReference>
<dbReference type="GO" id="GO:0051256">
    <property type="term" value="P:mitotic spindle midzone assembly"/>
    <property type="evidence" value="ECO:0007669"/>
    <property type="project" value="TreeGrafter"/>
</dbReference>
<keyword evidence="12" id="KW-0812">Transmembrane</keyword>
<dbReference type="GO" id="GO:0051233">
    <property type="term" value="C:spindle midzone"/>
    <property type="evidence" value="ECO:0007669"/>
    <property type="project" value="TreeGrafter"/>
</dbReference>
<keyword evidence="10" id="KW-0175">Coiled coil</keyword>
<keyword evidence="4 8" id="KW-0689">Ribosomal protein</keyword>
<dbReference type="GO" id="GO:0015935">
    <property type="term" value="C:small ribosomal subunit"/>
    <property type="evidence" value="ECO:0007669"/>
    <property type="project" value="InterPro"/>
</dbReference>
<dbReference type="Pfam" id="PF03719">
    <property type="entry name" value="Ribosomal_S5_C"/>
    <property type="match status" value="1"/>
</dbReference>
<evidence type="ECO:0000256" key="12">
    <source>
        <dbReference type="SAM" id="Phobius"/>
    </source>
</evidence>
<evidence type="ECO:0000313" key="16">
    <source>
        <dbReference type="EMBL" id="KAK5979141.1"/>
    </source>
</evidence>
<dbReference type="Pfam" id="PF00333">
    <property type="entry name" value="Ribosomal_S5"/>
    <property type="match status" value="1"/>
</dbReference>
<dbReference type="PROSITE" id="PS00585">
    <property type="entry name" value="RIBOSOMAL_S5"/>
    <property type="match status" value="1"/>
</dbReference>
<dbReference type="EMBL" id="WIXE01008633">
    <property type="protein sequence ID" value="KAK5979141.1"/>
    <property type="molecule type" value="Genomic_DNA"/>
</dbReference>